<proteinExistence type="predicted"/>
<evidence type="ECO:0000313" key="3">
    <source>
        <dbReference type="EMBL" id="CAL4801403.1"/>
    </source>
</evidence>
<feature type="chain" id="PRO_5043271672" evidence="1">
    <location>
        <begin position="26"/>
        <end position="290"/>
    </location>
</feature>
<organism evidence="2">
    <name type="scientific">Cladocopium goreaui</name>
    <dbReference type="NCBI Taxonomy" id="2562237"/>
    <lineage>
        <taxon>Eukaryota</taxon>
        <taxon>Sar</taxon>
        <taxon>Alveolata</taxon>
        <taxon>Dinophyceae</taxon>
        <taxon>Suessiales</taxon>
        <taxon>Symbiodiniaceae</taxon>
        <taxon>Cladocopium</taxon>
    </lineage>
</organism>
<comment type="caution">
    <text evidence="2">The sequence shown here is derived from an EMBL/GenBank/DDBJ whole genome shotgun (WGS) entry which is preliminary data.</text>
</comment>
<dbReference type="SUPFAM" id="SSF58113">
    <property type="entry name" value="Apolipoprotein A-I"/>
    <property type="match status" value="1"/>
</dbReference>
<accession>A0A9P1DPV3</accession>
<name>A0A9P1DPV3_9DINO</name>
<protein>
    <submittedName>
        <fullName evidence="2">Uncharacterized protein</fullName>
    </submittedName>
</protein>
<gene>
    <name evidence="2" type="ORF">C1SCF055_LOCUS39017</name>
</gene>
<feature type="signal peptide" evidence="1">
    <location>
        <begin position="1"/>
        <end position="25"/>
    </location>
</feature>
<keyword evidence="4" id="KW-1185">Reference proteome</keyword>
<dbReference type="EMBL" id="CAMXCT010006179">
    <property type="protein sequence ID" value="CAI4014091.1"/>
    <property type="molecule type" value="Genomic_DNA"/>
</dbReference>
<dbReference type="AlphaFoldDB" id="A0A9P1DPV3"/>
<dbReference type="Proteomes" id="UP001152797">
    <property type="component" value="Unassembled WGS sequence"/>
</dbReference>
<dbReference type="EMBL" id="CAMXCT030006179">
    <property type="protein sequence ID" value="CAL4801403.1"/>
    <property type="molecule type" value="Genomic_DNA"/>
</dbReference>
<reference evidence="2" key="1">
    <citation type="submission" date="2022-10" db="EMBL/GenBank/DDBJ databases">
        <authorList>
            <person name="Chen Y."/>
            <person name="Dougan E. K."/>
            <person name="Chan C."/>
            <person name="Rhodes N."/>
            <person name="Thang M."/>
        </authorList>
    </citation>
    <scope>NUCLEOTIDE SEQUENCE</scope>
</reference>
<dbReference type="Gene3D" id="1.20.120.20">
    <property type="entry name" value="Apolipoprotein"/>
    <property type="match status" value="1"/>
</dbReference>
<sequence>MSFFRVLVPLLVVLAATEECQNCEADELELLQAKTEEKFPDWSEILGAGKDAMTSGVGQVTSKRGEAMTKLNSEVMQAEGTFNASLDKFNEAASATATVSQNMTKFKALIDETVKRYAPFYVSAIDQVGEAVKTTKAIASMMGQEELTQKLEDLNTAATEKLHKLADTSEALASKVADTSSEKYGDILGDVREKLGSLASTASNFRKKLNENVESLTGALQGPLEIALGESANGEIMKFKTQVQATLLNMEKFTEIVKIGLSTAADGVDTQLAEASKKGFFRRIFGGLFR</sequence>
<evidence type="ECO:0000313" key="2">
    <source>
        <dbReference type="EMBL" id="CAI4014091.1"/>
    </source>
</evidence>
<evidence type="ECO:0000313" key="4">
    <source>
        <dbReference type="Proteomes" id="UP001152797"/>
    </source>
</evidence>
<dbReference type="EMBL" id="CAMXCT020006179">
    <property type="protein sequence ID" value="CAL1167466.1"/>
    <property type="molecule type" value="Genomic_DNA"/>
</dbReference>
<keyword evidence="1" id="KW-0732">Signal</keyword>
<reference evidence="3 4" key="2">
    <citation type="submission" date="2024-05" db="EMBL/GenBank/DDBJ databases">
        <authorList>
            <person name="Chen Y."/>
            <person name="Shah S."/>
            <person name="Dougan E. K."/>
            <person name="Thang M."/>
            <person name="Chan C."/>
        </authorList>
    </citation>
    <scope>NUCLEOTIDE SEQUENCE [LARGE SCALE GENOMIC DNA]</scope>
</reference>
<evidence type="ECO:0000256" key="1">
    <source>
        <dbReference type="SAM" id="SignalP"/>
    </source>
</evidence>